<feature type="transmembrane region" description="Helical" evidence="1">
    <location>
        <begin position="12"/>
        <end position="36"/>
    </location>
</feature>
<feature type="transmembrane region" description="Helical" evidence="1">
    <location>
        <begin position="344"/>
        <end position="368"/>
    </location>
</feature>
<feature type="transmembrane region" description="Helical" evidence="1">
    <location>
        <begin position="374"/>
        <end position="393"/>
    </location>
</feature>
<keyword evidence="1" id="KW-1133">Transmembrane helix</keyword>
<evidence type="ECO:0000313" key="3">
    <source>
        <dbReference type="Proteomes" id="UP000292639"/>
    </source>
</evidence>
<feature type="transmembrane region" description="Helical" evidence="1">
    <location>
        <begin position="400"/>
        <end position="422"/>
    </location>
</feature>
<name>A0A4V2KC48_9GAMM</name>
<accession>A0A4V2KC48</accession>
<feature type="transmembrane region" description="Helical" evidence="1">
    <location>
        <begin position="42"/>
        <end position="67"/>
    </location>
</feature>
<evidence type="ECO:0000313" key="2">
    <source>
        <dbReference type="EMBL" id="TBU91620.1"/>
    </source>
</evidence>
<dbReference type="EMBL" id="QJUP01000026">
    <property type="protein sequence ID" value="TBU91620.1"/>
    <property type="molecule type" value="Genomic_DNA"/>
</dbReference>
<feature type="transmembrane region" description="Helical" evidence="1">
    <location>
        <begin position="240"/>
        <end position="263"/>
    </location>
</feature>
<feature type="transmembrane region" description="Helical" evidence="1">
    <location>
        <begin position="79"/>
        <end position="101"/>
    </location>
</feature>
<proteinExistence type="predicted"/>
<keyword evidence="1" id="KW-0812">Transmembrane</keyword>
<feature type="transmembrane region" description="Helical" evidence="1">
    <location>
        <begin position="162"/>
        <end position="187"/>
    </location>
</feature>
<dbReference type="Proteomes" id="UP000292639">
    <property type="component" value="Unassembled WGS sequence"/>
</dbReference>
<reference evidence="2 3" key="1">
    <citation type="submission" date="2018-06" db="EMBL/GenBank/DDBJ databases">
        <title>Three novel Pseudomonas species isolated from symptomatic oak.</title>
        <authorList>
            <person name="Bueno-Gonzalez V."/>
            <person name="Brady C."/>
        </authorList>
    </citation>
    <scope>NUCLEOTIDE SEQUENCE [LARGE SCALE GENOMIC DNA]</scope>
    <source>
        <strain evidence="2 3">P17C</strain>
    </source>
</reference>
<protein>
    <submittedName>
        <fullName evidence="2">Uncharacterized protein</fullName>
    </submittedName>
</protein>
<gene>
    <name evidence="2" type="ORF">DNJ96_15770</name>
</gene>
<evidence type="ECO:0000256" key="1">
    <source>
        <dbReference type="SAM" id="Phobius"/>
    </source>
</evidence>
<organism evidence="2 3">
    <name type="scientific">Stutzerimonas kirkiae</name>
    <dbReference type="NCBI Taxonomy" id="2211392"/>
    <lineage>
        <taxon>Bacteria</taxon>
        <taxon>Pseudomonadati</taxon>
        <taxon>Pseudomonadota</taxon>
        <taxon>Gammaproteobacteria</taxon>
        <taxon>Pseudomonadales</taxon>
        <taxon>Pseudomonadaceae</taxon>
        <taxon>Stutzerimonas</taxon>
    </lineage>
</organism>
<feature type="transmembrane region" description="Helical" evidence="1">
    <location>
        <begin position="136"/>
        <end position="156"/>
    </location>
</feature>
<keyword evidence="1" id="KW-0472">Membrane</keyword>
<keyword evidence="3" id="KW-1185">Reference proteome</keyword>
<comment type="caution">
    <text evidence="2">The sequence shown here is derived from an EMBL/GenBank/DDBJ whole genome shotgun (WGS) entry which is preliminary data.</text>
</comment>
<feature type="transmembrane region" description="Helical" evidence="1">
    <location>
        <begin position="275"/>
        <end position="299"/>
    </location>
</feature>
<feature type="transmembrane region" description="Helical" evidence="1">
    <location>
        <begin position="311"/>
        <end position="332"/>
    </location>
</feature>
<feature type="transmembrane region" description="Helical" evidence="1">
    <location>
        <begin position="199"/>
        <end position="220"/>
    </location>
</feature>
<dbReference type="AlphaFoldDB" id="A0A4V2KC48"/>
<feature type="transmembrane region" description="Helical" evidence="1">
    <location>
        <begin position="107"/>
        <end position="124"/>
    </location>
</feature>
<sequence length="423" mass="46091">MRLILYLGQHGLIFVLAKSAVLIAPLLAAGLLSQSLYGTVEWWLALSLSFGPLLAMGAPGLIAYGTLGDKFRRHVRTATVFVLIAVTVLLLLALAMPLLGLDWKSSFYGPVALQCAVVALQMTLSARLKGLGKGAWASLVESTLYLSLLCALLLNWQGFDFILSFMGLLLFACSLLIGGVIRFLPVPSLSRWQRRNYRAFLRVGLHFMAGSTLMGIFMALPRISLGLLASPEKVAEFALVFRWLSISIVAHQFISTVFFRTIFTDIDTRKRDRMLSSAVLLVAFGTVSIVFALYIAQALNLPLPIPTSMELVWSMSIVMVMWSATACFEGSLYREGASLAQIRAIVSGLFVQILVLALVAVLASGNVLLYGVSYAWLLGLVITIAVQNLALRIAGQEMFFLLRVVSGCLILFVASAFAALWIV</sequence>